<accession>A0ABD3H705</accession>
<dbReference type="Proteomes" id="UP001633002">
    <property type="component" value="Unassembled WGS sequence"/>
</dbReference>
<comment type="caution">
    <text evidence="2">The sequence shown here is derived from an EMBL/GenBank/DDBJ whole genome shotgun (WGS) entry which is preliminary data.</text>
</comment>
<dbReference type="AlphaFoldDB" id="A0ABD3H705"/>
<protein>
    <submittedName>
        <fullName evidence="2">Uncharacterized protein</fullName>
    </submittedName>
</protein>
<dbReference type="EMBL" id="JBJQOH010000004">
    <property type="protein sequence ID" value="KAL3687287.1"/>
    <property type="molecule type" value="Genomic_DNA"/>
</dbReference>
<reference evidence="2 3" key="1">
    <citation type="submission" date="2024-09" db="EMBL/GenBank/DDBJ databases">
        <title>Chromosome-scale assembly of Riccia sorocarpa.</title>
        <authorList>
            <person name="Paukszto L."/>
        </authorList>
    </citation>
    <scope>NUCLEOTIDE SEQUENCE [LARGE SCALE GENOMIC DNA]</scope>
    <source>
        <strain evidence="2">LP-2024</strain>
        <tissue evidence="2">Aerial parts of the thallus</tissue>
    </source>
</reference>
<gene>
    <name evidence="2" type="ORF">R1sor_013596</name>
</gene>
<organism evidence="2 3">
    <name type="scientific">Riccia sorocarpa</name>
    <dbReference type="NCBI Taxonomy" id="122646"/>
    <lineage>
        <taxon>Eukaryota</taxon>
        <taxon>Viridiplantae</taxon>
        <taxon>Streptophyta</taxon>
        <taxon>Embryophyta</taxon>
        <taxon>Marchantiophyta</taxon>
        <taxon>Marchantiopsida</taxon>
        <taxon>Marchantiidae</taxon>
        <taxon>Marchantiales</taxon>
        <taxon>Ricciaceae</taxon>
        <taxon>Riccia</taxon>
    </lineage>
</organism>
<keyword evidence="1" id="KW-0175">Coiled coil</keyword>
<name>A0ABD3H705_9MARC</name>
<evidence type="ECO:0000313" key="2">
    <source>
        <dbReference type="EMBL" id="KAL3687287.1"/>
    </source>
</evidence>
<keyword evidence="3" id="KW-1185">Reference proteome</keyword>
<evidence type="ECO:0000313" key="3">
    <source>
        <dbReference type="Proteomes" id="UP001633002"/>
    </source>
</evidence>
<feature type="coiled-coil region" evidence="1">
    <location>
        <begin position="163"/>
        <end position="197"/>
    </location>
</feature>
<evidence type="ECO:0000256" key="1">
    <source>
        <dbReference type="SAM" id="Coils"/>
    </source>
</evidence>
<sequence length="206" mass="22942">MLGSLVSKETSATFGHLIADSKAAASLKMQVVQLTSDLQESKQTQLDLNDQVAALKADLLLKAQKSDLLAAQESANSLKKELEQVRGGAVETIARLKTDLQLATEDVCSRSKDQEALNAMVKSLTGQLDALKQELRIQRPTLDKYKAAFEAEMQKTSEFDEEVHSLKEQIERLTFARERAERAQAALRTELNQVKTQLRMIQISEK</sequence>
<feature type="coiled-coil region" evidence="1">
    <location>
        <begin position="24"/>
        <end position="81"/>
    </location>
</feature>
<proteinExistence type="predicted"/>